<evidence type="ECO:0000256" key="5">
    <source>
        <dbReference type="ARBA" id="ARBA00023125"/>
    </source>
</evidence>
<feature type="non-terminal residue" evidence="11">
    <location>
        <position position="231"/>
    </location>
</feature>
<sequence length="231" mass="26793">MNIPVNNFKSLLINKIIGRVTSRGKWIFVKLEPNAYFLLSLGMGGNVLYHKPGEKLPDKYHLKLEFQDNSVLTIGFWWFGYCHAVNEDELKTHKMTSKLGLSPVNEKEFNYDSFDIVLQGRRGNIKSFLMNQKYIAGIGNVYIQDILFNAKLHPNRKIPDIAENERRRLFEVIKTNLKEAVKLGGLAYEKFLMERERNIEEIEKRRSEYAAVADDDDDEAEKVARAFGKFL</sequence>
<dbReference type="EMBL" id="BARW01028456">
    <property type="protein sequence ID" value="GAJ13123.1"/>
    <property type="molecule type" value="Genomic_DNA"/>
</dbReference>
<dbReference type="PANTHER" id="PTHR22993">
    <property type="entry name" value="FORMAMIDOPYRIMIDINE-DNA GLYCOSYLASE"/>
    <property type="match status" value="1"/>
</dbReference>
<dbReference type="SMART" id="SM00898">
    <property type="entry name" value="Fapy_DNA_glyco"/>
    <property type="match status" value="1"/>
</dbReference>
<dbReference type="Gene3D" id="1.10.8.50">
    <property type="match status" value="1"/>
</dbReference>
<comment type="catalytic activity">
    <reaction evidence="1">
        <text>Hydrolysis of DNA containing ring-opened 7-methylguanine residues, releasing 2,6-diamino-4-hydroxy-5-(N-methyl)formamidopyrimidine.</text>
        <dbReference type="EC" id="3.2.2.23"/>
    </reaction>
</comment>
<reference evidence="11" key="1">
    <citation type="journal article" date="2014" name="Front. Microbiol.">
        <title>High frequency of phylogenetically diverse reductive dehalogenase-homologous genes in deep subseafloor sedimentary metagenomes.</title>
        <authorList>
            <person name="Kawai M."/>
            <person name="Futagami T."/>
            <person name="Toyoda A."/>
            <person name="Takaki Y."/>
            <person name="Nishi S."/>
            <person name="Hori S."/>
            <person name="Arai W."/>
            <person name="Tsubouchi T."/>
            <person name="Morono Y."/>
            <person name="Uchiyama I."/>
            <person name="Ito T."/>
            <person name="Fujiyama A."/>
            <person name="Inagaki F."/>
            <person name="Takami H."/>
        </authorList>
    </citation>
    <scope>NUCLEOTIDE SEQUENCE</scope>
    <source>
        <strain evidence="11">Expedition CK06-06</strain>
    </source>
</reference>
<comment type="similarity">
    <text evidence="2">Belongs to the FPG family.</text>
</comment>
<evidence type="ECO:0000256" key="6">
    <source>
        <dbReference type="ARBA" id="ARBA00023204"/>
    </source>
</evidence>
<evidence type="ECO:0000256" key="4">
    <source>
        <dbReference type="ARBA" id="ARBA00022801"/>
    </source>
</evidence>
<dbReference type="SUPFAM" id="SSF46946">
    <property type="entry name" value="S13-like H2TH domain"/>
    <property type="match status" value="1"/>
</dbReference>
<dbReference type="GO" id="GO:0016829">
    <property type="term" value="F:lyase activity"/>
    <property type="evidence" value="ECO:0007669"/>
    <property type="project" value="UniProtKB-KW"/>
</dbReference>
<evidence type="ECO:0000256" key="1">
    <source>
        <dbReference type="ARBA" id="ARBA00001668"/>
    </source>
</evidence>
<dbReference type="Gene3D" id="3.20.190.10">
    <property type="entry name" value="MutM-like, N-terminal"/>
    <property type="match status" value="1"/>
</dbReference>
<dbReference type="InterPro" id="IPR015886">
    <property type="entry name" value="H2TH_FPG"/>
</dbReference>
<evidence type="ECO:0000256" key="7">
    <source>
        <dbReference type="ARBA" id="ARBA00023239"/>
    </source>
</evidence>
<comment type="caution">
    <text evidence="11">The sequence shown here is derived from an EMBL/GenBank/DDBJ whole genome shotgun (WGS) entry which is preliminary data.</text>
</comment>
<dbReference type="Pfam" id="PF06831">
    <property type="entry name" value="H2TH"/>
    <property type="match status" value="1"/>
</dbReference>
<dbReference type="InterPro" id="IPR035937">
    <property type="entry name" value="FPG_N"/>
</dbReference>
<dbReference type="GO" id="GO:0003684">
    <property type="term" value="F:damaged DNA binding"/>
    <property type="evidence" value="ECO:0007669"/>
    <property type="project" value="InterPro"/>
</dbReference>
<dbReference type="InterPro" id="IPR012319">
    <property type="entry name" value="FPG_cat"/>
</dbReference>
<protein>
    <recommendedName>
        <fullName evidence="10">Formamidopyrimidine-DNA glycosylase catalytic domain-containing protein</fullName>
    </recommendedName>
</protein>
<evidence type="ECO:0000313" key="11">
    <source>
        <dbReference type="EMBL" id="GAJ13123.1"/>
    </source>
</evidence>
<keyword evidence="6" id="KW-0234">DNA repair</keyword>
<evidence type="ECO:0000256" key="8">
    <source>
        <dbReference type="ARBA" id="ARBA00023268"/>
    </source>
</evidence>
<dbReference type="InterPro" id="IPR010979">
    <property type="entry name" value="Ribosomal_uS13-like_H2TH"/>
</dbReference>
<keyword evidence="5" id="KW-0238">DNA-binding</keyword>
<dbReference type="AlphaFoldDB" id="X1U6F1"/>
<keyword evidence="8" id="KW-0511">Multifunctional enzyme</keyword>
<evidence type="ECO:0000256" key="3">
    <source>
        <dbReference type="ARBA" id="ARBA00022763"/>
    </source>
</evidence>
<dbReference type="Pfam" id="PF01149">
    <property type="entry name" value="Fapy_DNA_glyco"/>
    <property type="match status" value="1"/>
</dbReference>
<evidence type="ECO:0000259" key="10">
    <source>
        <dbReference type="PROSITE" id="PS51068"/>
    </source>
</evidence>
<organism evidence="11">
    <name type="scientific">marine sediment metagenome</name>
    <dbReference type="NCBI Taxonomy" id="412755"/>
    <lineage>
        <taxon>unclassified sequences</taxon>
        <taxon>metagenomes</taxon>
        <taxon>ecological metagenomes</taxon>
    </lineage>
</organism>
<dbReference type="SUPFAM" id="SSF81624">
    <property type="entry name" value="N-terminal domain of MutM-like DNA repair proteins"/>
    <property type="match status" value="1"/>
</dbReference>
<keyword evidence="7" id="KW-0456">Lyase</keyword>
<name>X1U6F1_9ZZZZ</name>
<dbReference type="GO" id="GO:0034039">
    <property type="term" value="F:8-oxo-7,8-dihydroguanine DNA N-glycosylase activity"/>
    <property type="evidence" value="ECO:0007669"/>
    <property type="project" value="TreeGrafter"/>
</dbReference>
<evidence type="ECO:0000256" key="2">
    <source>
        <dbReference type="ARBA" id="ARBA00009409"/>
    </source>
</evidence>
<gene>
    <name evidence="11" type="ORF">S12H4_45937</name>
</gene>
<keyword evidence="9" id="KW-0326">Glycosidase</keyword>
<dbReference type="GO" id="GO:0003906">
    <property type="term" value="F:DNA-(apurinic or apyrimidinic site) endonuclease activity"/>
    <property type="evidence" value="ECO:0007669"/>
    <property type="project" value="InterPro"/>
</dbReference>
<feature type="domain" description="Formamidopyrimidine-DNA glycosylase catalytic" evidence="10">
    <location>
        <begin position="1"/>
        <end position="73"/>
    </location>
</feature>
<dbReference type="SMART" id="SM01232">
    <property type="entry name" value="H2TH"/>
    <property type="match status" value="1"/>
</dbReference>
<keyword evidence="4" id="KW-0378">Hydrolase</keyword>
<dbReference type="GO" id="GO:0006284">
    <property type="term" value="P:base-excision repair"/>
    <property type="evidence" value="ECO:0007669"/>
    <property type="project" value="InterPro"/>
</dbReference>
<dbReference type="PANTHER" id="PTHR22993:SF9">
    <property type="entry name" value="FORMAMIDOPYRIMIDINE-DNA GLYCOSYLASE"/>
    <property type="match status" value="1"/>
</dbReference>
<keyword evidence="3" id="KW-0227">DNA damage</keyword>
<proteinExistence type="inferred from homology"/>
<evidence type="ECO:0000256" key="9">
    <source>
        <dbReference type="ARBA" id="ARBA00023295"/>
    </source>
</evidence>
<dbReference type="PROSITE" id="PS51068">
    <property type="entry name" value="FPG_CAT"/>
    <property type="match status" value="1"/>
</dbReference>
<dbReference type="GO" id="GO:0008270">
    <property type="term" value="F:zinc ion binding"/>
    <property type="evidence" value="ECO:0007669"/>
    <property type="project" value="InterPro"/>
</dbReference>
<accession>X1U6F1</accession>